<proteinExistence type="predicted"/>
<dbReference type="EMBL" id="JBIRUI010000030">
    <property type="protein sequence ID" value="MFI1719052.1"/>
    <property type="molecule type" value="Genomic_DNA"/>
</dbReference>
<gene>
    <name evidence="2" type="ORF">ACH407_36515</name>
</gene>
<feature type="transmembrane region" description="Helical" evidence="1">
    <location>
        <begin position="6"/>
        <end position="25"/>
    </location>
</feature>
<sequence length="79" mass="8545">MDPTLVTMIVTGTLSFLGLCARLGYKAVRGRAEVRRAELAQQGLSERVRLLPPGSRLSERSAERAVEILVGGADHVGER</sequence>
<accession>A0ABW7UL84</accession>
<keyword evidence="1" id="KW-0472">Membrane</keyword>
<evidence type="ECO:0000313" key="3">
    <source>
        <dbReference type="Proteomes" id="UP001611339"/>
    </source>
</evidence>
<name>A0ABW7UL84_9ACTN</name>
<dbReference type="RefSeq" id="WP_398713753.1">
    <property type="nucleotide sequence ID" value="NZ_JBIRUI010000030.1"/>
</dbReference>
<organism evidence="2 3">
    <name type="scientific">Streptomyces litmocidini</name>
    <dbReference type="NCBI Taxonomy" id="67318"/>
    <lineage>
        <taxon>Bacteria</taxon>
        <taxon>Bacillati</taxon>
        <taxon>Actinomycetota</taxon>
        <taxon>Actinomycetes</taxon>
        <taxon>Kitasatosporales</taxon>
        <taxon>Streptomycetaceae</taxon>
        <taxon>Streptomyces</taxon>
    </lineage>
</organism>
<keyword evidence="1" id="KW-1133">Transmembrane helix</keyword>
<evidence type="ECO:0000313" key="2">
    <source>
        <dbReference type="EMBL" id="MFI1719052.1"/>
    </source>
</evidence>
<keyword evidence="3" id="KW-1185">Reference proteome</keyword>
<protein>
    <submittedName>
        <fullName evidence="2">Uncharacterized protein</fullName>
    </submittedName>
</protein>
<comment type="caution">
    <text evidence="2">The sequence shown here is derived from an EMBL/GenBank/DDBJ whole genome shotgun (WGS) entry which is preliminary data.</text>
</comment>
<reference evidence="2 3" key="1">
    <citation type="submission" date="2024-10" db="EMBL/GenBank/DDBJ databases">
        <title>The Natural Products Discovery Center: Release of the First 8490 Sequenced Strains for Exploring Actinobacteria Biosynthetic Diversity.</title>
        <authorList>
            <person name="Kalkreuter E."/>
            <person name="Kautsar S.A."/>
            <person name="Yang D."/>
            <person name="Bader C.D."/>
            <person name="Teijaro C.N."/>
            <person name="Fluegel L."/>
            <person name="Davis C.M."/>
            <person name="Simpson J.R."/>
            <person name="Lauterbach L."/>
            <person name="Steele A.D."/>
            <person name="Gui C."/>
            <person name="Meng S."/>
            <person name="Li G."/>
            <person name="Viehrig K."/>
            <person name="Ye F."/>
            <person name="Su P."/>
            <person name="Kiefer A.F."/>
            <person name="Nichols A."/>
            <person name="Cepeda A.J."/>
            <person name="Yan W."/>
            <person name="Fan B."/>
            <person name="Jiang Y."/>
            <person name="Adhikari A."/>
            <person name="Zheng C.-J."/>
            <person name="Schuster L."/>
            <person name="Cowan T.M."/>
            <person name="Smanski M.J."/>
            <person name="Chevrette M.G."/>
            <person name="De Carvalho L.P.S."/>
            <person name="Shen B."/>
        </authorList>
    </citation>
    <scope>NUCLEOTIDE SEQUENCE [LARGE SCALE GENOMIC DNA]</scope>
    <source>
        <strain evidence="2 3">NPDC020602</strain>
    </source>
</reference>
<keyword evidence="1" id="KW-0812">Transmembrane</keyword>
<dbReference type="Proteomes" id="UP001611339">
    <property type="component" value="Unassembled WGS sequence"/>
</dbReference>
<evidence type="ECO:0000256" key="1">
    <source>
        <dbReference type="SAM" id="Phobius"/>
    </source>
</evidence>